<proteinExistence type="predicted"/>
<dbReference type="Proteomes" id="UP000284416">
    <property type="component" value="Unassembled WGS sequence"/>
</dbReference>
<protein>
    <submittedName>
        <fullName evidence="2">Uncharacterized protein</fullName>
    </submittedName>
</protein>
<organism evidence="2 3">
    <name type="scientific">Neobacillus notoginsengisoli</name>
    <dbReference type="NCBI Taxonomy" id="1578198"/>
    <lineage>
        <taxon>Bacteria</taxon>
        <taxon>Bacillati</taxon>
        <taxon>Bacillota</taxon>
        <taxon>Bacilli</taxon>
        <taxon>Bacillales</taxon>
        <taxon>Bacillaceae</taxon>
        <taxon>Neobacillus</taxon>
    </lineage>
</organism>
<gene>
    <name evidence="2" type="ORF">D1B31_13800</name>
</gene>
<dbReference type="EMBL" id="QWEG01000008">
    <property type="protein sequence ID" value="RHW39032.1"/>
    <property type="molecule type" value="Genomic_DNA"/>
</dbReference>
<evidence type="ECO:0000313" key="2">
    <source>
        <dbReference type="EMBL" id="RHW39032.1"/>
    </source>
</evidence>
<dbReference type="AlphaFoldDB" id="A0A417YST0"/>
<feature type="transmembrane region" description="Helical" evidence="1">
    <location>
        <begin position="49"/>
        <end position="68"/>
    </location>
</feature>
<sequence length="123" mass="14615">MLHSGFWKEFIIRFYGELFLRLLFREDCHEGNIYQFTTNNHRKECIDMWAIPGIFGLIFLLIGIFYRLSERESPLLQGWDGSEAGYGNLLSIAFRDHKHPEARMWHHNLLSSNRLFIVSLLQL</sequence>
<accession>A0A417YST0</accession>
<keyword evidence="1" id="KW-0472">Membrane</keyword>
<evidence type="ECO:0000256" key="1">
    <source>
        <dbReference type="SAM" id="Phobius"/>
    </source>
</evidence>
<name>A0A417YST0_9BACI</name>
<reference evidence="2 3" key="1">
    <citation type="journal article" date="2017" name="Int. J. Syst. Evol. Microbiol.">
        <title>Bacillus notoginsengisoli sp. nov., a novel bacterium isolated from the rhizosphere of Panax notoginseng.</title>
        <authorList>
            <person name="Zhang M.Y."/>
            <person name="Cheng J."/>
            <person name="Cai Y."/>
            <person name="Zhang T.Y."/>
            <person name="Wu Y.Y."/>
            <person name="Manikprabhu D."/>
            <person name="Li W.J."/>
            <person name="Zhang Y.X."/>
        </authorList>
    </citation>
    <scope>NUCLEOTIDE SEQUENCE [LARGE SCALE GENOMIC DNA]</scope>
    <source>
        <strain evidence="2 3">JCM 30743</strain>
    </source>
</reference>
<keyword evidence="1" id="KW-0812">Transmembrane</keyword>
<keyword evidence="1" id="KW-1133">Transmembrane helix</keyword>
<comment type="caution">
    <text evidence="2">The sequence shown here is derived from an EMBL/GenBank/DDBJ whole genome shotgun (WGS) entry which is preliminary data.</text>
</comment>
<keyword evidence="3" id="KW-1185">Reference proteome</keyword>
<evidence type="ECO:0000313" key="3">
    <source>
        <dbReference type="Proteomes" id="UP000284416"/>
    </source>
</evidence>